<protein>
    <submittedName>
        <fullName evidence="3">Fatty acid desaturase 6</fullName>
    </submittedName>
</protein>
<dbReference type="GO" id="GO:0016020">
    <property type="term" value="C:membrane"/>
    <property type="evidence" value="ECO:0007669"/>
    <property type="project" value="TreeGrafter"/>
</dbReference>
<comment type="caution">
    <text evidence="3">The sequence shown here is derived from an EMBL/GenBank/DDBJ whole genome shotgun (WGS) entry which is preliminary data.</text>
</comment>
<organism evidence="3 4">
    <name type="scientific">Biomphalaria pfeifferi</name>
    <name type="common">Bloodfluke planorb</name>
    <name type="synonym">Freshwater snail</name>
    <dbReference type="NCBI Taxonomy" id="112525"/>
    <lineage>
        <taxon>Eukaryota</taxon>
        <taxon>Metazoa</taxon>
        <taxon>Spiralia</taxon>
        <taxon>Lophotrochozoa</taxon>
        <taxon>Mollusca</taxon>
        <taxon>Gastropoda</taxon>
        <taxon>Heterobranchia</taxon>
        <taxon>Euthyneura</taxon>
        <taxon>Panpulmonata</taxon>
        <taxon>Hygrophila</taxon>
        <taxon>Lymnaeoidea</taxon>
        <taxon>Planorbidae</taxon>
        <taxon>Biomphalaria</taxon>
    </lineage>
</organism>
<sequence length="358" mass="40400">MMESNNANSGLSKKTIEKETGNIIDYVDLKKLPQFAVLNQQVLGLVNASSWWERHGQDWFLLLVSFAGYFISYYMLTYSDPLTFVSGIFVLGLSHSSITVKSAHMAAHGAFSSSNIYNRVLSFICTDFIGTFSADVGYSIHVKCHHPHTNIIGLGDSSTFRASFVPSVLYMFVTPLLMPILTPAVAMKEIMSKSALCIARHILIAYIGLIFHIYLLMSISGLHISLALAVIFLSRDVLAIPYIHVNIFQHIGLPMYSQQHRPKKIYQMTTGVLNLPRNPILDFCFGHGIISCHTEHHLFPSLSDNMCLKIQPVVFKFCQEHDLPYHTDTYYGRVWHFLSNYKQLMVDSPPVTKFVGLQ</sequence>
<keyword evidence="4" id="KW-1185">Reference proteome</keyword>
<dbReference type="GO" id="GO:0006629">
    <property type="term" value="P:lipid metabolic process"/>
    <property type="evidence" value="ECO:0007669"/>
    <property type="project" value="InterPro"/>
</dbReference>
<evidence type="ECO:0000313" key="3">
    <source>
        <dbReference type="EMBL" id="KAK0064508.1"/>
    </source>
</evidence>
<reference evidence="3" key="2">
    <citation type="submission" date="2023-04" db="EMBL/GenBank/DDBJ databases">
        <authorList>
            <person name="Bu L."/>
            <person name="Lu L."/>
            <person name="Laidemitt M.R."/>
            <person name="Zhang S.M."/>
            <person name="Mutuku M."/>
            <person name="Mkoji G."/>
            <person name="Steinauer M."/>
            <person name="Loker E.S."/>
        </authorList>
    </citation>
    <scope>NUCLEOTIDE SEQUENCE</scope>
    <source>
        <strain evidence="3">KasaAsao</strain>
        <tissue evidence="3">Whole Snail</tissue>
    </source>
</reference>
<name>A0AAD8C2E5_BIOPF</name>
<dbReference type="Proteomes" id="UP001233172">
    <property type="component" value="Unassembled WGS sequence"/>
</dbReference>
<dbReference type="InterPro" id="IPR012171">
    <property type="entry name" value="Fatty_acid_desaturase"/>
</dbReference>
<feature type="transmembrane region" description="Helical" evidence="1">
    <location>
        <begin position="120"/>
        <end position="140"/>
    </location>
</feature>
<feature type="transmembrane region" description="Helical" evidence="1">
    <location>
        <begin position="160"/>
        <end position="182"/>
    </location>
</feature>
<keyword evidence="1" id="KW-0812">Transmembrane</keyword>
<dbReference type="EMBL" id="JASAOG010000017">
    <property type="protein sequence ID" value="KAK0064508.1"/>
    <property type="molecule type" value="Genomic_DNA"/>
</dbReference>
<keyword evidence="1" id="KW-0472">Membrane</keyword>
<dbReference type="PANTHER" id="PTHR19353:SF13">
    <property type="entry name" value="FATTY ACID DESATURASE 6"/>
    <property type="match status" value="1"/>
</dbReference>
<feature type="transmembrane region" description="Helical" evidence="1">
    <location>
        <begin position="59"/>
        <end position="76"/>
    </location>
</feature>
<dbReference type="InterPro" id="IPR005804">
    <property type="entry name" value="FA_desaturase_dom"/>
</dbReference>
<keyword evidence="1" id="KW-1133">Transmembrane helix</keyword>
<gene>
    <name evidence="3" type="ORF">Bpfe_006167</name>
</gene>
<evidence type="ECO:0000256" key="1">
    <source>
        <dbReference type="SAM" id="Phobius"/>
    </source>
</evidence>
<dbReference type="PANTHER" id="PTHR19353">
    <property type="entry name" value="FATTY ACID DESATURASE 2"/>
    <property type="match status" value="1"/>
</dbReference>
<reference evidence="3" key="1">
    <citation type="journal article" date="2023" name="PLoS Negl. Trop. Dis.">
        <title>A genome sequence for Biomphalaria pfeifferi, the major vector snail for the human-infecting parasite Schistosoma mansoni.</title>
        <authorList>
            <person name="Bu L."/>
            <person name="Lu L."/>
            <person name="Laidemitt M.R."/>
            <person name="Zhang S.M."/>
            <person name="Mutuku M."/>
            <person name="Mkoji G."/>
            <person name="Steinauer M."/>
            <person name="Loker E.S."/>
        </authorList>
    </citation>
    <scope>NUCLEOTIDE SEQUENCE</scope>
    <source>
        <strain evidence="3">KasaAsao</strain>
    </source>
</reference>
<accession>A0AAD8C2E5</accession>
<dbReference type="AlphaFoldDB" id="A0AAD8C2E5"/>
<evidence type="ECO:0000313" key="4">
    <source>
        <dbReference type="Proteomes" id="UP001233172"/>
    </source>
</evidence>
<proteinExistence type="predicted"/>
<dbReference type="Pfam" id="PF00487">
    <property type="entry name" value="FA_desaturase"/>
    <property type="match status" value="1"/>
</dbReference>
<dbReference type="GO" id="GO:0016717">
    <property type="term" value="F:oxidoreductase activity, acting on paired donors, with oxidation of a pair of donors resulting in the reduction of molecular oxygen to two molecules of water"/>
    <property type="evidence" value="ECO:0007669"/>
    <property type="project" value="TreeGrafter"/>
</dbReference>
<feature type="transmembrane region" description="Helical" evidence="1">
    <location>
        <begin position="82"/>
        <end position="100"/>
    </location>
</feature>
<feature type="transmembrane region" description="Helical" evidence="1">
    <location>
        <begin position="203"/>
        <end position="233"/>
    </location>
</feature>
<evidence type="ECO:0000259" key="2">
    <source>
        <dbReference type="Pfam" id="PF00487"/>
    </source>
</evidence>
<feature type="domain" description="Fatty acid desaturase" evidence="2">
    <location>
        <begin position="82"/>
        <end position="327"/>
    </location>
</feature>